<keyword evidence="2" id="KW-0732">Signal</keyword>
<sequence>MYALLLLLLRFSPVCHMNKVVGMPSGELILSLLLDSSYFCCRLKGFEAYARKERSKHCIATSAQIFSMVKFGETNSYGAIESKGYVETTMDKPFSIPRRNKIREEQKPQKRNQIETLISDLKIRTTTCEPHPQFTTIKMQKSDKTPRTGITQIDPRKNFGKKKRISCINHNPKSENNTKNNTSPFSG</sequence>
<dbReference type="Proteomes" id="UP000743370">
    <property type="component" value="Unassembled WGS sequence"/>
</dbReference>
<evidence type="ECO:0000256" key="1">
    <source>
        <dbReference type="SAM" id="MobiDB-lite"/>
    </source>
</evidence>
<name>A0A8T0K3N9_PHAAN</name>
<dbReference type="AlphaFoldDB" id="A0A8T0K3N9"/>
<reference evidence="3 4" key="1">
    <citation type="submission" date="2020-05" db="EMBL/GenBank/DDBJ databases">
        <title>Vigna angularis (adzuki bean) Var. LongXiaoDou No. 4 denovo assembly.</title>
        <authorList>
            <person name="Xiang H."/>
        </authorList>
    </citation>
    <scope>NUCLEOTIDE SEQUENCE [LARGE SCALE GENOMIC DNA]</scope>
    <source>
        <tissue evidence="3">Leaf</tissue>
    </source>
</reference>
<evidence type="ECO:0000313" key="3">
    <source>
        <dbReference type="EMBL" id="KAG2391646.1"/>
    </source>
</evidence>
<proteinExistence type="predicted"/>
<comment type="caution">
    <text evidence="3">The sequence shown here is derived from an EMBL/GenBank/DDBJ whole genome shotgun (WGS) entry which is preliminary data.</text>
</comment>
<evidence type="ECO:0000256" key="2">
    <source>
        <dbReference type="SAM" id="SignalP"/>
    </source>
</evidence>
<evidence type="ECO:0000313" key="4">
    <source>
        <dbReference type="Proteomes" id="UP000743370"/>
    </source>
</evidence>
<accession>A0A8T0K3N9</accession>
<feature type="signal peptide" evidence="2">
    <location>
        <begin position="1"/>
        <end position="17"/>
    </location>
</feature>
<feature type="region of interest" description="Disordered" evidence="1">
    <location>
        <begin position="140"/>
        <end position="187"/>
    </location>
</feature>
<organism evidence="3 4">
    <name type="scientific">Phaseolus angularis</name>
    <name type="common">Azuki bean</name>
    <name type="synonym">Vigna angularis</name>
    <dbReference type="NCBI Taxonomy" id="3914"/>
    <lineage>
        <taxon>Eukaryota</taxon>
        <taxon>Viridiplantae</taxon>
        <taxon>Streptophyta</taxon>
        <taxon>Embryophyta</taxon>
        <taxon>Tracheophyta</taxon>
        <taxon>Spermatophyta</taxon>
        <taxon>Magnoliopsida</taxon>
        <taxon>eudicotyledons</taxon>
        <taxon>Gunneridae</taxon>
        <taxon>Pentapetalae</taxon>
        <taxon>rosids</taxon>
        <taxon>fabids</taxon>
        <taxon>Fabales</taxon>
        <taxon>Fabaceae</taxon>
        <taxon>Papilionoideae</taxon>
        <taxon>50 kb inversion clade</taxon>
        <taxon>NPAAA clade</taxon>
        <taxon>indigoferoid/millettioid clade</taxon>
        <taxon>Phaseoleae</taxon>
        <taxon>Vigna</taxon>
    </lineage>
</organism>
<protein>
    <submittedName>
        <fullName evidence="3">Uncharacterized protein</fullName>
    </submittedName>
</protein>
<dbReference type="EMBL" id="JABFOF010000007">
    <property type="protein sequence ID" value="KAG2391646.1"/>
    <property type="molecule type" value="Genomic_DNA"/>
</dbReference>
<feature type="compositionally biased region" description="Polar residues" evidence="1">
    <location>
        <begin position="168"/>
        <end position="187"/>
    </location>
</feature>
<gene>
    <name evidence="3" type="ORF">HKW66_Vig0125930</name>
</gene>
<feature type="chain" id="PRO_5035806797" evidence="2">
    <location>
        <begin position="18"/>
        <end position="187"/>
    </location>
</feature>